<gene>
    <name evidence="9" type="ORF">HETIRDRAFT_314642</name>
</gene>
<dbReference type="GO" id="GO:0017056">
    <property type="term" value="F:structural constituent of nuclear pore"/>
    <property type="evidence" value="ECO:0007669"/>
    <property type="project" value="InterPro"/>
</dbReference>
<dbReference type="GO" id="GO:0006406">
    <property type="term" value="P:mRNA export from nucleus"/>
    <property type="evidence" value="ECO:0007669"/>
    <property type="project" value="TreeGrafter"/>
</dbReference>
<dbReference type="OrthoDB" id="341482at2759"/>
<evidence type="ECO:0008006" key="11">
    <source>
        <dbReference type="Google" id="ProtNLM"/>
    </source>
</evidence>
<keyword evidence="10" id="KW-1185">Reference proteome</keyword>
<dbReference type="GeneID" id="20670144"/>
<dbReference type="InParanoid" id="W4KHL9"/>
<evidence type="ECO:0000313" key="9">
    <source>
        <dbReference type="EMBL" id="ETW84576.1"/>
    </source>
</evidence>
<dbReference type="FunCoup" id="W4KHL9">
    <property type="interactions" value="18"/>
</dbReference>
<dbReference type="GO" id="GO:0005643">
    <property type="term" value="C:nuclear pore"/>
    <property type="evidence" value="ECO:0007669"/>
    <property type="project" value="UniProtKB-SubCell"/>
</dbReference>
<dbReference type="RefSeq" id="XP_009544227.1">
    <property type="nucleotide sequence ID" value="XM_009545932.1"/>
</dbReference>
<evidence type="ECO:0000256" key="4">
    <source>
        <dbReference type="ARBA" id="ARBA00022927"/>
    </source>
</evidence>
<dbReference type="Proteomes" id="UP000030671">
    <property type="component" value="Unassembled WGS sequence"/>
</dbReference>
<keyword evidence="3" id="KW-0509">mRNA transport</keyword>
<evidence type="ECO:0000256" key="3">
    <source>
        <dbReference type="ARBA" id="ARBA00022816"/>
    </source>
</evidence>
<keyword evidence="2" id="KW-0813">Transport</keyword>
<evidence type="ECO:0000256" key="5">
    <source>
        <dbReference type="ARBA" id="ARBA00023010"/>
    </source>
</evidence>
<dbReference type="EMBL" id="KI925456">
    <property type="protein sequence ID" value="ETW84576.1"/>
    <property type="molecule type" value="Genomic_DNA"/>
</dbReference>
<feature type="region of interest" description="Disordered" evidence="8">
    <location>
        <begin position="35"/>
        <end position="54"/>
    </location>
</feature>
<evidence type="ECO:0000256" key="1">
    <source>
        <dbReference type="ARBA" id="ARBA00004567"/>
    </source>
</evidence>
<keyword evidence="4" id="KW-0653">Protein transport</keyword>
<keyword evidence="6" id="KW-0906">Nuclear pore complex</keyword>
<dbReference type="InterPro" id="IPR037700">
    <property type="entry name" value="NUP88/NUP82"/>
</dbReference>
<dbReference type="PANTHER" id="PTHR13257">
    <property type="entry name" value="NUCLEOPORIN NUP84-RELATED"/>
    <property type="match status" value="1"/>
</dbReference>
<keyword evidence="5" id="KW-0811">Translocation</keyword>
<protein>
    <recommendedName>
        <fullName evidence="11">Nucleoporin Nup82</fullName>
    </recommendedName>
</protein>
<evidence type="ECO:0000256" key="6">
    <source>
        <dbReference type="ARBA" id="ARBA00023132"/>
    </source>
</evidence>
<dbReference type="KEGG" id="hir:HETIRDRAFT_314642"/>
<dbReference type="GO" id="GO:0000056">
    <property type="term" value="P:ribosomal small subunit export from nucleus"/>
    <property type="evidence" value="ECO:0007669"/>
    <property type="project" value="InterPro"/>
</dbReference>
<comment type="subcellular location">
    <subcellularLocation>
        <location evidence="1">Nucleus</location>
        <location evidence="1">Nuclear pore complex</location>
    </subcellularLocation>
</comment>
<organism evidence="9 10">
    <name type="scientific">Heterobasidion irregulare (strain TC 32-1)</name>
    <dbReference type="NCBI Taxonomy" id="747525"/>
    <lineage>
        <taxon>Eukaryota</taxon>
        <taxon>Fungi</taxon>
        <taxon>Dikarya</taxon>
        <taxon>Basidiomycota</taxon>
        <taxon>Agaricomycotina</taxon>
        <taxon>Agaricomycetes</taxon>
        <taxon>Russulales</taxon>
        <taxon>Bondarzewiaceae</taxon>
        <taxon>Heterobasidion</taxon>
        <taxon>Heterobasidion annosum species complex</taxon>
    </lineage>
</organism>
<proteinExistence type="predicted"/>
<keyword evidence="7" id="KW-0539">Nucleus</keyword>
<dbReference type="InterPro" id="IPR019321">
    <property type="entry name" value="Nucleoporin_Nup88"/>
</dbReference>
<dbReference type="Pfam" id="PF10168">
    <property type="entry name" value="Nup88"/>
    <property type="match status" value="2"/>
</dbReference>
<reference evidence="9 10" key="1">
    <citation type="journal article" date="2012" name="New Phytol.">
        <title>Insight into trade-off between wood decay and parasitism from the genome of a fungal forest pathogen.</title>
        <authorList>
            <person name="Olson A."/>
            <person name="Aerts A."/>
            <person name="Asiegbu F."/>
            <person name="Belbahri L."/>
            <person name="Bouzid O."/>
            <person name="Broberg A."/>
            <person name="Canback B."/>
            <person name="Coutinho P.M."/>
            <person name="Cullen D."/>
            <person name="Dalman K."/>
            <person name="Deflorio G."/>
            <person name="van Diepen L.T."/>
            <person name="Dunand C."/>
            <person name="Duplessis S."/>
            <person name="Durling M."/>
            <person name="Gonthier P."/>
            <person name="Grimwood J."/>
            <person name="Fossdal C.G."/>
            <person name="Hansson D."/>
            <person name="Henrissat B."/>
            <person name="Hietala A."/>
            <person name="Himmelstrand K."/>
            <person name="Hoffmeister D."/>
            <person name="Hogberg N."/>
            <person name="James T.Y."/>
            <person name="Karlsson M."/>
            <person name="Kohler A."/>
            <person name="Kues U."/>
            <person name="Lee Y.H."/>
            <person name="Lin Y.C."/>
            <person name="Lind M."/>
            <person name="Lindquist E."/>
            <person name="Lombard V."/>
            <person name="Lucas S."/>
            <person name="Lunden K."/>
            <person name="Morin E."/>
            <person name="Murat C."/>
            <person name="Park J."/>
            <person name="Raffaello T."/>
            <person name="Rouze P."/>
            <person name="Salamov A."/>
            <person name="Schmutz J."/>
            <person name="Solheim H."/>
            <person name="Stahlberg J."/>
            <person name="Velez H."/>
            <person name="de Vries R.P."/>
            <person name="Wiebenga A."/>
            <person name="Woodward S."/>
            <person name="Yakovlev I."/>
            <person name="Garbelotto M."/>
            <person name="Martin F."/>
            <person name="Grigoriev I.V."/>
            <person name="Stenlid J."/>
        </authorList>
    </citation>
    <scope>NUCLEOTIDE SEQUENCE [LARGE SCALE GENOMIC DNA]</scope>
    <source>
        <strain evidence="9 10">TC 32-1</strain>
    </source>
</reference>
<evidence type="ECO:0000313" key="10">
    <source>
        <dbReference type="Proteomes" id="UP000030671"/>
    </source>
</evidence>
<dbReference type="PANTHER" id="PTHR13257:SF0">
    <property type="entry name" value="NUCLEAR PORE COMPLEX PROTEIN NUP88"/>
    <property type="match status" value="1"/>
</dbReference>
<dbReference type="HOGENOM" id="CLU_006117_0_0_1"/>
<name>W4KHL9_HETIT</name>
<dbReference type="AlphaFoldDB" id="W4KHL9"/>
<dbReference type="GO" id="GO:0006606">
    <property type="term" value="P:protein import into nucleus"/>
    <property type="evidence" value="ECO:0007669"/>
    <property type="project" value="TreeGrafter"/>
</dbReference>
<evidence type="ECO:0000256" key="7">
    <source>
        <dbReference type="ARBA" id="ARBA00023242"/>
    </source>
</evidence>
<dbReference type="GO" id="GO:0000055">
    <property type="term" value="P:ribosomal large subunit export from nucleus"/>
    <property type="evidence" value="ECO:0007669"/>
    <property type="project" value="InterPro"/>
</dbReference>
<sequence>MDYGDEWSSILTDHPIFSRSTGPAQDETSFELSTSTLPNFTNLDPEDDSLAPSGRRQTMVIKDSEVILAVGREMRVAALGDAKFNRGPKAYKVLHTPNVQFEIHQLALNPSGKLLAVAGAFQVAVVVLPRPGFTRLVPATIDCKSIQVGQFYHGSMSAAPIAKVEWHPWGEAGSTLMVMTVDGKLREYDISVDTEEPQQVVSFVPEKKGTSFVASAQSEREVASFTLGKGRADWGPLTMYVVMKSGDVFAKCPYMPHNASIPSAYIHSLECFVAAKKEYLSQSISIEAKDLSTTYDYQHKYVSALLKQLPPGTLFPAPSRSVLVHPPTTIKSPSIRHGPFLLQPSPRILEGSESGDATDIMYMSFGSSAEDDEGETERLGIILIGYQDGKVDICLDVEKVEARWESKQHQSKDLPMLAVYESIDLGLLSALSSYHPPLLDLLKANHLVFHADPIHDDTIYVYHAFGVHALHLNNMLRSLAIALRGDDEGNSLIASLRNPEQTDVKPIVTTFSVERRVSNPVIAVAVPNDVYLTYSIFILTSAMRVVSFSLNLRSDIPLSHPIGPTPQRERIIDEPLLKPVDGPAAYISLLGSNPFEPPPVFSRSSGLPSNPHLALPASETSKEFRLTPDTLRFLGQTVERFTTQIRDVQLADREVQLRAALQKQEHQRQSDKFQEMKMLIDQLKGPRRQKSTQRLKDVHDAQTLLLSRLSRVLQAMMKKASPELSDHETKWFEELKRMKAEVLGQGRYDEAALLPRSRMLQHEFNRLIPHLKVERDKESNRSRILQEQNQDLGASQAFELGQHFTKEELRIRKMQKELVNLASKLEVSLVRPPNRSRAAVRNQVME</sequence>
<evidence type="ECO:0000256" key="8">
    <source>
        <dbReference type="SAM" id="MobiDB-lite"/>
    </source>
</evidence>
<dbReference type="STRING" id="747525.W4KHL9"/>
<evidence type="ECO:0000256" key="2">
    <source>
        <dbReference type="ARBA" id="ARBA00022448"/>
    </source>
</evidence>
<accession>W4KHL9</accession>
<dbReference type="eggNOG" id="ENOG502QUNM">
    <property type="taxonomic scope" value="Eukaryota"/>
</dbReference>